<keyword evidence="3" id="KW-1185">Reference proteome</keyword>
<feature type="region of interest" description="Disordered" evidence="1">
    <location>
        <begin position="1"/>
        <end position="25"/>
    </location>
</feature>
<keyword evidence="2" id="KW-1133">Transmembrane helix</keyword>
<feature type="transmembrane region" description="Helical" evidence="2">
    <location>
        <begin position="225"/>
        <end position="243"/>
    </location>
</feature>
<feature type="compositionally biased region" description="Basic and acidic residues" evidence="1">
    <location>
        <begin position="72"/>
        <end position="89"/>
    </location>
</feature>
<keyword evidence="2" id="KW-0812">Transmembrane</keyword>
<dbReference type="AlphaFoldDB" id="A0A1I7WV42"/>
<organism evidence="3 4">
    <name type="scientific">Heterorhabditis bacteriophora</name>
    <name type="common">Entomopathogenic nematode worm</name>
    <dbReference type="NCBI Taxonomy" id="37862"/>
    <lineage>
        <taxon>Eukaryota</taxon>
        <taxon>Metazoa</taxon>
        <taxon>Ecdysozoa</taxon>
        <taxon>Nematoda</taxon>
        <taxon>Chromadorea</taxon>
        <taxon>Rhabditida</taxon>
        <taxon>Rhabditina</taxon>
        <taxon>Rhabditomorpha</taxon>
        <taxon>Strongyloidea</taxon>
        <taxon>Heterorhabditidae</taxon>
        <taxon>Heterorhabditis</taxon>
    </lineage>
</organism>
<feature type="region of interest" description="Disordered" evidence="1">
    <location>
        <begin position="65"/>
        <end position="89"/>
    </location>
</feature>
<dbReference type="Proteomes" id="UP000095283">
    <property type="component" value="Unplaced"/>
</dbReference>
<evidence type="ECO:0000313" key="3">
    <source>
        <dbReference type="Proteomes" id="UP000095283"/>
    </source>
</evidence>
<evidence type="ECO:0000313" key="4">
    <source>
        <dbReference type="WBParaSite" id="Hba_09029"/>
    </source>
</evidence>
<sequence>MKRVIITHAGSSNIKRGDGKASRGKKTNVVGFTEQDPTEQLKGHYKVETTTQWQYITAPNERTMAASSLPIKPDERGEEKEDASALETKEEVTKELISSDKTTTWHYLVSPEGITLAPESIELNSILITDCGNISMKTSALTRKPTVAYHKNHLELSGYSANYEPSLIYSRDFSSTKSKDALNYDNVAEAVRADLPTALQNGIHIFVYVIFSGHLNFIRISYFKVIRALLFFIKRVIILWLVLITNRTNYEKTPLLRNSIYNQTTTAATSTLSSLPPMAVPMPLHPWFMIPRWDQKSEEHIEGSMRFQESTS</sequence>
<protein>
    <submittedName>
        <fullName evidence="4">Uncharacterized protein</fullName>
    </submittedName>
</protein>
<proteinExistence type="predicted"/>
<name>A0A1I7WV42_HETBA</name>
<evidence type="ECO:0000256" key="2">
    <source>
        <dbReference type="SAM" id="Phobius"/>
    </source>
</evidence>
<reference evidence="4" key="1">
    <citation type="submission" date="2016-11" db="UniProtKB">
        <authorList>
            <consortium name="WormBaseParasite"/>
        </authorList>
    </citation>
    <scope>IDENTIFICATION</scope>
</reference>
<keyword evidence="2" id="KW-0472">Membrane</keyword>
<dbReference type="WBParaSite" id="Hba_09029">
    <property type="protein sequence ID" value="Hba_09029"/>
    <property type="gene ID" value="Hba_09029"/>
</dbReference>
<accession>A0A1I7WV42</accession>
<evidence type="ECO:0000256" key="1">
    <source>
        <dbReference type="SAM" id="MobiDB-lite"/>
    </source>
</evidence>